<keyword evidence="2" id="KW-1185">Reference proteome</keyword>
<dbReference type="AlphaFoldDB" id="A0A0B8MYM1"/>
<reference evidence="2" key="1">
    <citation type="journal article" date="2015" name="Genome Announc.">
        <title>Draft genome sequence of Talaromyces cellulolyticus strain Y-94, a source of lignocellulosic biomass-degrading enzymes.</title>
        <authorList>
            <person name="Fujii T."/>
            <person name="Koike H."/>
            <person name="Sawayama S."/>
            <person name="Yano S."/>
            <person name="Inoue H."/>
        </authorList>
    </citation>
    <scope>NUCLEOTIDE SEQUENCE [LARGE SCALE GENOMIC DNA]</scope>
    <source>
        <strain evidence="2">Y-94</strain>
    </source>
</reference>
<proteinExistence type="predicted"/>
<dbReference type="Proteomes" id="UP000053095">
    <property type="component" value="Unassembled WGS sequence"/>
</dbReference>
<organism evidence="1 2">
    <name type="scientific">Talaromyces pinophilus</name>
    <name type="common">Penicillium pinophilum</name>
    <dbReference type="NCBI Taxonomy" id="128442"/>
    <lineage>
        <taxon>Eukaryota</taxon>
        <taxon>Fungi</taxon>
        <taxon>Dikarya</taxon>
        <taxon>Ascomycota</taxon>
        <taxon>Pezizomycotina</taxon>
        <taxon>Eurotiomycetes</taxon>
        <taxon>Eurotiomycetidae</taxon>
        <taxon>Eurotiales</taxon>
        <taxon>Trichocomaceae</taxon>
        <taxon>Talaromyces</taxon>
        <taxon>Talaromyces sect. Talaromyces</taxon>
    </lineage>
</organism>
<dbReference type="Gene3D" id="3.40.190.10">
    <property type="entry name" value="Periplasmic binding protein-like II"/>
    <property type="match status" value="2"/>
</dbReference>
<evidence type="ECO:0000313" key="2">
    <source>
        <dbReference type="Proteomes" id="UP000053095"/>
    </source>
</evidence>
<dbReference type="EMBL" id="DF933843">
    <property type="protein sequence ID" value="GAM43229.1"/>
    <property type="molecule type" value="Genomic_DNA"/>
</dbReference>
<protein>
    <submittedName>
        <fullName evidence="1">Uncharacterized protein</fullName>
    </submittedName>
</protein>
<dbReference type="SUPFAM" id="SSF53850">
    <property type="entry name" value="Periplasmic binding protein-like II"/>
    <property type="match status" value="1"/>
</dbReference>
<accession>A0A0B8MYM1</accession>
<sequence>MSDQASTPSIKRSVELRCIGDWGQANFHRILSWVTQEFCDRAGPASRTMIMSLRDGGLDSPLQVHNGQADVGICTPAALLRAAPDGKEIFESTGPMPDLRTLAVLPQRDRMMFAVNPSLGVRSFSEICAKKIPLRIAVSTDDGTSFIGYVSARILDAHGLSEDTVRSWGGSWVKACRPEQVLALVESGQADAVIQEAIMTPWWRNLIETRALVPIPVEEGPMNQLSTRIGFQRATVQAGFWSTVDEDVVCADFSDFVVLVRADMADDVAYLLTWCLVETRQTIEAQYKHIPPERSPLSYPLKPANMAQSTIPLHSAAKRFYGERGYLS</sequence>
<gene>
    <name evidence="1" type="ORF">TCE0_047r17866</name>
</gene>
<dbReference type="InterPro" id="IPR011852">
    <property type="entry name" value="TRAP_TAXI"/>
</dbReference>
<name>A0A0B8MYM1_TALPI</name>
<dbReference type="Pfam" id="PF16868">
    <property type="entry name" value="NMT1_3"/>
    <property type="match status" value="1"/>
</dbReference>
<evidence type="ECO:0000313" key="1">
    <source>
        <dbReference type="EMBL" id="GAM43229.1"/>
    </source>
</evidence>